<gene>
    <name evidence="1" type="ORF">HPB52_013405</name>
</gene>
<proteinExistence type="predicted"/>
<protein>
    <submittedName>
        <fullName evidence="1">Uncharacterized protein</fullName>
    </submittedName>
</protein>
<evidence type="ECO:0000313" key="2">
    <source>
        <dbReference type="Proteomes" id="UP000821837"/>
    </source>
</evidence>
<dbReference type="Proteomes" id="UP000821837">
    <property type="component" value="Unassembled WGS sequence"/>
</dbReference>
<dbReference type="AlphaFoldDB" id="A0A9D4Q6Z1"/>
<comment type="caution">
    <text evidence="1">The sequence shown here is derived from an EMBL/GenBank/DDBJ whole genome shotgun (WGS) entry which is preliminary data.</text>
</comment>
<dbReference type="Gene3D" id="2.120.10.30">
    <property type="entry name" value="TolB, C-terminal domain"/>
    <property type="match status" value="1"/>
</dbReference>
<organism evidence="1 2">
    <name type="scientific">Rhipicephalus sanguineus</name>
    <name type="common">Brown dog tick</name>
    <name type="synonym">Ixodes sanguineus</name>
    <dbReference type="NCBI Taxonomy" id="34632"/>
    <lineage>
        <taxon>Eukaryota</taxon>
        <taxon>Metazoa</taxon>
        <taxon>Ecdysozoa</taxon>
        <taxon>Arthropoda</taxon>
        <taxon>Chelicerata</taxon>
        <taxon>Arachnida</taxon>
        <taxon>Acari</taxon>
        <taxon>Parasitiformes</taxon>
        <taxon>Ixodida</taxon>
        <taxon>Ixodoidea</taxon>
        <taxon>Ixodidae</taxon>
        <taxon>Rhipicephalinae</taxon>
        <taxon>Rhipicephalus</taxon>
        <taxon>Rhipicephalus</taxon>
    </lineage>
</organism>
<dbReference type="PANTHER" id="PTHR19328">
    <property type="entry name" value="HEDGEHOG-INTERACTING PROTEIN"/>
    <property type="match status" value="1"/>
</dbReference>
<dbReference type="InterPro" id="IPR011042">
    <property type="entry name" value="6-blade_b-propeller_TolB-like"/>
</dbReference>
<dbReference type="PANTHER" id="PTHR19328:SF75">
    <property type="entry name" value="ALDOSE SUGAR DEHYDROGENASE YLII"/>
    <property type="match status" value="1"/>
</dbReference>
<dbReference type="EMBL" id="JABSTV010001248">
    <property type="protein sequence ID" value="KAH7968980.1"/>
    <property type="molecule type" value="Genomic_DNA"/>
</dbReference>
<name>A0A9D4Q6Z1_RHISA</name>
<reference evidence="1" key="1">
    <citation type="journal article" date="2020" name="Cell">
        <title>Large-Scale Comparative Analyses of Tick Genomes Elucidate Their Genetic Diversity and Vector Capacities.</title>
        <authorList>
            <consortium name="Tick Genome and Microbiome Consortium (TIGMIC)"/>
            <person name="Jia N."/>
            <person name="Wang J."/>
            <person name="Shi W."/>
            <person name="Du L."/>
            <person name="Sun Y."/>
            <person name="Zhan W."/>
            <person name="Jiang J.F."/>
            <person name="Wang Q."/>
            <person name="Zhang B."/>
            <person name="Ji P."/>
            <person name="Bell-Sakyi L."/>
            <person name="Cui X.M."/>
            <person name="Yuan T.T."/>
            <person name="Jiang B.G."/>
            <person name="Yang W.F."/>
            <person name="Lam T.T."/>
            <person name="Chang Q.C."/>
            <person name="Ding S.J."/>
            <person name="Wang X.J."/>
            <person name="Zhu J.G."/>
            <person name="Ruan X.D."/>
            <person name="Zhao L."/>
            <person name="Wei J.T."/>
            <person name="Ye R.Z."/>
            <person name="Que T.C."/>
            <person name="Du C.H."/>
            <person name="Zhou Y.H."/>
            <person name="Cheng J.X."/>
            <person name="Dai P.F."/>
            <person name="Guo W.B."/>
            <person name="Han X.H."/>
            <person name="Huang E.J."/>
            <person name="Li L.F."/>
            <person name="Wei W."/>
            <person name="Gao Y.C."/>
            <person name="Liu J.Z."/>
            <person name="Shao H.Z."/>
            <person name="Wang X."/>
            <person name="Wang C.C."/>
            <person name="Yang T.C."/>
            <person name="Huo Q.B."/>
            <person name="Li W."/>
            <person name="Chen H.Y."/>
            <person name="Chen S.E."/>
            <person name="Zhou L.G."/>
            <person name="Ni X.B."/>
            <person name="Tian J.H."/>
            <person name="Sheng Y."/>
            <person name="Liu T."/>
            <person name="Pan Y.S."/>
            <person name="Xia L.Y."/>
            <person name="Li J."/>
            <person name="Zhao F."/>
            <person name="Cao W.C."/>
        </authorList>
    </citation>
    <scope>NUCLEOTIDE SEQUENCE</scope>
    <source>
        <strain evidence="1">Rsan-2018</strain>
    </source>
</reference>
<keyword evidence="2" id="KW-1185">Reference proteome</keyword>
<reference evidence="1" key="2">
    <citation type="submission" date="2021-09" db="EMBL/GenBank/DDBJ databases">
        <authorList>
            <person name="Jia N."/>
            <person name="Wang J."/>
            <person name="Shi W."/>
            <person name="Du L."/>
            <person name="Sun Y."/>
            <person name="Zhan W."/>
            <person name="Jiang J."/>
            <person name="Wang Q."/>
            <person name="Zhang B."/>
            <person name="Ji P."/>
            <person name="Sakyi L.B."/>
            <person name="Cui X."/>
            <person name="Yuan T."/>
            <person name="Jiang B."/>
            <person name="Yang W."/>
            <person name="Lam T.T.-Y."/>
            <person name="Chang Q."/>
            <person name="Ding S."/>
            <person name="Wang X."/>
            <person name="Zhu J."/>
            <person name="Ruan X."/>
            <person name="Zhao L."/>
            <person name="Wei J."/>
            <person name="Que T."/>
            <person name="Du C."/>
            <person name="Cheng J."/>
            <person name="Dai P."/>
            <person name="Han X."/>
            <person name="Huang E."/>
            <person name="Gao Y."/>
            <person name="Liu J."/>
            <person name="Shao H."/>
            <person name="Ye R."/>
            <person name="Li L."/>
            <person name="Wei W."/>
            <person name="Wang X."/>
            <person name="Wang C."/>
            <person name="Huo Q."/>
            <person name="Li W."/>
            <person name="Guo W."/>
            <person name="Chen H."/>
            <person name="Chen S."/>
            <person name="Zhou L."/>
            <person name="Zhou L."/>
            <person name="Ni X."/>
            <person name="Tian J."/>
            <person name="Zhou Y."/>
            <person name="Sheng Y."/>
            <person name="Liu T."/>
            <person name="Pan Y."/>
            <person name="Xia L."/>
            <person name="Li J."/>
            <person name="Zhao F."/>
            <person name="Cao W."/>
        </authorList>
    </citation>
    <scope>NUCLEOTIDE SEQUENCE</scope>
    <source>
        <strain evidence="1">Rsan-2018</strain>
        <tissue evidence="1">Larvae</tissue>
    </source>
</reference>
<sequence>MKLDALCKMVKSCKETGSWQRNVSAFLQLHLKVLTPVDPFVLRNSVTLVQDLKMGLPGAYYALSGDIEDLFDSHGGVVMAEHAASATGVPSKESTCNPEHRAHVRLRPASKQPSRFSAKDRIHRTTMKVGVRSLAMVRKIGNSASETDTYRCVSKGVDVLERSAAPACSYDLKAEVRLLCGDTGVEPHRPHEEVYLVEAGRRHGWAAAPNDDGLAADDSAPVHRYTRAGGQAIVAGVVYGGRAMPALRGKFLYADFVHG</sequence>
<accession>A0A9D4Q6Z1</accession>
<evidence type="ECO:0000313" key="1">
    <source>
        <dbReference type="EMBL" id="KAH7968980.1"/>
    </source>
</evidence>